<dbReference type="Pfam" id="PF21986">
    <property type="entry name" value="AH_C"/>
    <property type="match status" value="1"/>
</dbReference>
<feature type="domain" description="Amidase" evidence="1">
    <location>
        <begin position="27"/>
        <end position="433"/>
    </location>
</feature>
<dbReference type="NCBIfam" id="TIGR02713">
    <property type="entry name" value="allophanate_hyd"/>
    <property type="match status" value="1"/>
</dbReference>
<dbReference type="InterPro" id="IPR036928">
    <property type="entry name" value="AS_sf"/>
</dbReference>
<keyword evidence="3" id="KW-0378">Hydrolase</keyword>
<dbReference type="Gene3D" id="3.10.490.10">
    <property type="entry name" value="Gamma-glutamyl cyclotransferase-like"/>
    <property type="match status" value="1"/>
</dbReference>
<dbReference type="PANTHER" id="PTHR11895:SF169">
    <property type="entry name" value="GLUTAMYL-TRNA(GLN) AMIDOTRANSFERASE"/>
    <property type="match status" value="1"/>
</dbReference>
<evidence type="ECO:0000259" key="1">
    <source>
        <dbReference type="Pfam" id="PF01425"/>
    </source>
</evidence>
<protein>
    <submittedName>
        <fullName evidence="3">Allophanate hydrolase</fullName>
    </submittedName>
</protein>
<evidence type="ECO:0000313" key="3">
    <source>
        <dbReference type="EMBL" id="SEA43709.1"/>
    </source>
</evidence>
<dbReference type="Pfam" id="PF01425">
    <property type="entry name" value="Amidase"/>
    <property type="match status" value="1"/>
</dbReference>
<sequence length="613" mass="62081">MRALSFDRDSLHAHYAAGGDPVAVLAEAHRRLAAAENPGVFIALTPLEAAQAAARALPPFDPAAFPLWGLPFAVKDNIDVAGLPTTAACPAFAYEPEVDAPVVARLKAAGAICLGKTNLDQFATGLNGLRTPYPAPRNALDPAIPPGGSSSGSAVAVAMGVASFALGTDTAGSGRVPAGLNNIVGLKPSLGAISTRGVVPACRTLDAVSVFALTVADAWAAFAAAAAHDPLDSFSRDRPAQGFGSAPERLRLGVPTPATRRFSGDAAQAASFEAALGRLASLGAEIVEVDFQPFYDCAALLYEGAWVAERLHAVAAFRAANPGALHPVTEQIVGGATTLSAVDAFDGVYRLAEARRVTAPILAGVDALAVPTFPAFHTVAELEADPIGPNSDFGTYTNFVNLLDLCGIAVPVDPRADGRPGSVTLLAAAGRDGLTASLAAALHGLCAPRLGATTAVAPPAPTAPAPLGPDEAEVLVVGAHMRGMALAPQMTAHGARFLRETATAPRYRLKALPGTPARPGLVRVAQTGGAQTGGADTGGAAIRAEVWAMPLDRIGPFLAGIPAPLGLGRVTLEDGGEVIGFLAEAAACETAQDITAHGGWRAWVAQDAAAVPA</sequence>
<dbReference type="AlphaFoldDB" id="A0A1H4B6F8"/>
<reference evidence="3 4" key="1">
    <citation type="submission" date="2016-10" db="EMBL/GenBank/DDBJ databases">
        <authorList>
            <person name="de Groot N.N."/>
        </authorList>
    </citation>
    <scope>NUCLEOTIDE SEQUENCE [LARGE SCALE GENOMIC DNA]</scope>
    <source>
        <strain evidence="3 4">DSM 15345</strain>
    </source>
</reference>
<dbReference type="Proteomes" id="UP000198703">
    <property type="component" value="Unassembled WGS sequence"/>
</dbReference>
<evidence type="ECO:0000259" key="2">
    <source>
        <dbReference type="Pfam" id="PF21986"/>
    </source>
</evidence>
<dbReference type="EMBL" id="FNQM01000005">
    <property type="protein sequence ID" value="SEA43709.1"/>
    <property type="molecule type" value="Genomic_DNA"/>
</dbReference>
<organism evidence="3 4">
    <name type="scientific">Rubrimonas cliftonensis</name>
    <dbReference type="NCBI Taxonomy" id="89524"/>
    <lineage>
        <taxon>Bacteria</taxon>
        <taxon>Pseudomonadati</taxon>
        <taxon>Pseudomonadota</taxon>
        <taxon>Alphaproteobacteria</taxon>
        <taxon>Rhodobacterales</taxon>
        <taxon>Paracoccaceae</taxon>
        <taxon>Rubrimonas</taxon>
    </lineage>
</organism>
<feature type="domain" description="Allophanate hydrolase C-terminal" evidence="2">
    <location>
        <begin position="473"/>
        <end position="604"/>
    </location>
</feature>
<dbReference type="STRING" id="89524.SAMN05444370_10543"/>
<dbReference type="InterPro" id="IPR053844">
    <property type="entry name" value="AH_C"/>
</dbReference>
<dbReference type="GO" id="GO:0016787">
    <property type="term" value="F:hydrolase activity"/>
    <property type="evidence" value="ECO:0007669"/>
    <property type="project" value="UniProtKB-KW"/>
</dbReference>
<dbReference type="InterPro" id="IPR023631">
    <property type="entry name" value="Amidase_dom"/>
</dbReference>
<dbReference type="OrthoDB" id="9811471at2"/>
<evidence type="ECO:0000313" key="4">
    <source>
        <dbReference type="Proteomes" id="UP000198703"/>
    </source>
</evidence>
<dbReference type="NCBIfam" id="NF006043">
    <property type="entry name" value="PRK08186.1"/>
    <property type="match status" value="1"/>
</dbReference>
<dbReference type="InterPro" id="IPR000120">
    <property type="entry name" value="Amidase"/>
</dbReference>
<dbReference type="SUPFAM" id="SSF75304">
    <property type="entry name" value="Amidase signature (AS) enzymes"/>
    <property type="match status" value="1"/>
</dbReference>
<dbReference type="PANTHER" id="PTHR11895">
    <property type="entry name" value="TRANSAMIDASE"/>
    <property type="match status" value="1"/>
</dbReference>
<name>A0A1H4B6F8_9RHOB</name>
<dbReference type="RefSeq" id="WP_093252838.1">
    <property type="nucleotide sequence ID" value="NZ_FNQM01000005.1"/>
</dbReference>
<gene>
    <name evidence="3" type="ORF">SAMN05444370_10543</name>
</gene>
<proteinExistence type="predicted"/>
<dbReference type="InterPro" id="IPR014085">
    <property type="entry name" value="Allophanate_hydrolase"/>
</dbReference>
<keyword evidence="4" id="KW-1185">Reference proteome</keyword>
<dbReference type="Gene3D" id="1.20.58.1700">
    <property type="match status" value="1"/>
</dbReference>
<accession>A0A1H4B6F8</accession>
<dbReference type="Gene3D" id="3.90.1300.10">
    <property type="entry name" value="Amidase signature (AS) domain"/>
    <property type="match status" value="1"/>
</dbReference>